<sequence length="199" mass="22016">MFTARNMMPISPTNGAANIIGPTSVISLVFRFTKLVASAFIDGQGQVVGHLVVNYRFVDCDATPVGSGEFNVRADCSLDYKPIENNWVYPSHAECAAKDGGKPLEWRKRYGWTGYRGKFNTSNPVDNCGKCLKVLNRYTKDSITVRIIDTCGGEVEAMVLDYETAFKPIDTDGKGYEAGHLNVVYLFVECDDDVLVYSQ</sequence>
<dbReference type="InterPro" id="IPR036908">
    <property type="entry name" value="RlpA-like_sf"/>
</dbReference>
<dbReference type="Proteomes" id="UP000436088">
    <property type="component" value="Unassembled WGS sequence"/>
</dbReference>
<organism evidence="3 4">
    <name type="scientific">Hibiscus syriacus</name>
    <name type="common">Rose of Sharon</name>
    <dbReference type="NCBI Taxonomy" id="106335"/>
    <lineage>
        <taxon>Eukaryota</taxon>
        <taxon>Viridiplantae</taxon>
        <taxon>Streptophyta</taxon>
        <taxon>Embryophyta</taxon>
        <taxon>Tracheophyta</taxon>
        <taxon>Spermatophyta</taxon>
        <taxon>Magnoliopsida</taxon>
        <taxon>eudicotyledons</taxon>
        <taxon>Gunneridae</taxon>
        <taxon>Pentapetalae</taxon>
        <taxon>rosids</taxon>
        <taxon>malvids</taxon>
        <taxon>Malvales</taxon>
        <taxon>Malvaceae</taxon>
        <taxon>Malvoideae</taxon>
        <taxon>Hibiscus</taxon>
    </lineage>
</organism>
<dbReference type="PANTHER" id="PTHR46351:SF7">
    <property type="entry name" value="HEVEIN-LIKE PREPROPROTEIN"/>
    <property type="match status" value="1"/>
</dbReference>
<dbReference type="Pfam" id="PF00967">
    <property type="entry name" value="Barwin"/>
    <property type="match status" value="1"/>
</dbReference>
<evidence type="ECO:0000256" key="1">
    <source>
        <dbReference type="ARBA" id="ARBA00023157"/>
    </source>
</evidence>
<evidence type="ECO:0000313" key="4">
    <source>
        <dbReference type="Proteomes" id="UP000436088"/>
    </source>
</evidence>
<keyword evidence="1" id="KW-1015">Disulfide bond</keyword>
<reference evidence="3" key="1">
    <citation type="submission" date="2019-09" db="EMBL/GenBank/DDBJ databases">
        <title>Draft genome information of white flower Hibiscus syriacus.</title>
        <authorList>
            <person name="Kim Y.-M."/>
        </authorList>
    </citation>
    <scope>NUCLEOTIDE SEQUENCE [LARGE SCALE GENOMIC DNA]</scope>
    <source>
        <strain evidence="3">YM2019G1</strain>
    </source>
</reference>
<dbReference type="SUPFAM" id="SSF50685">
    <property type="entry name" value="Barwin-like endoglucanases"/>
    <property type="match status" value="1"/>
</dbReference>
<gene>
    <name evidence="3" type="ORF">F3Y22_tig00017996pilonHSYRG00071</name>
</gene>
<dbReference type="Gene3D" id="2.40.40.10">
    <property type="entry name" value="RlpA-like domain"/>
    <property type="match status" value="1"/>
</dbReference>
<dbReference type="GO" id="GO:0042742">
    <property type="term" value="P:defense response to bacterium"/>
    <property type="evidence" value="ECO:0007669"/>
    <property type="project" value="InterPro"/>
</dbReference>
<dbReference type="GO" id="GO:0004540">
    <property type="term" value="F:RNA nuclease activity"/>
    <property type="evidence" value="ECO:0007669"/>
    <property type="project" value="InterPro"/>
</dbReference>
<dbReference type="PROSITE" id="PS51174">
    <property type="entry name" value="BARWIN_3"/>
    <property type="match status" value="1"/>
</dbReference>
<dbReference type="PANTHER" id="PTHR46351">
    <property type="entry name" value="WOUND-INDUCED PROTEIN WIN2"/>
    <property type="match status" value="1"/>
</dbReference>
<dbReference type="PROSITE" id="PS00771">
    <property type="entry name" value="BARWIN_1"/>
    <property type="match status" value="1"/>
</dbReference>
<dbReference type="InterPro" id="IPR018226">
    <property type="entry name" value="Barwin_CS"/>
</dbReference>
<proteinExistence type="predicted"/>
<dbReference type="InterPro" id="IPR001153">
    <property type="entry name" value="Barwin_dom"/>
</dbReference>
<feature type="domain" description="Barwin" evidence="2">
    <location>
        <begin position="67"/>
        <end position="192"/>
    </location>
</feature>
<dbReference type="AlphaFoldDB" id="A0A6A3BVY4"/>
<comment type="caution">
    <text evidence="3">The sequence shown here is derived from an EMBL/GenBank/DDBJ whole genome shotgun (WGS) entry which is preliminary data.</text>
</comment>
<dbReference type="InterPro" id="IPR044301">
    <property type="entry name" value="PR4"/>
</dbReference>
<dbReference type="PRINTS" id="PR00602">
    <property type="entry name" value="BARWIN"/>
</dbReference>
<keyword evidence="4" id="KW-1185">Reference proteome</keyword>
<protein>
    <submittedName>
        <fullName evidence="3">RmlC-like cupins superfamily protein</fullName>
    </submittedName>
</protein>
<dbReference type="EMBL" id="VEPZ02000671">
    <property type="protein sequence ID" value="KAE8720903.1"/>
    <property type="molecule type" value="Genomic_DNA"/>
</dbReference>
<evidence type="ECO:0000313" key="3">
    <source>
        <dbReference type="EMBL" id="KAE8720903.1"/>
    </source>
</evidence>
<dbReference type="GO" id="GO:0050832">
    <property type="term" value="P:defense response to fungus"/>
    <property type="evidence" value="ECO:0007669"/>
    <property type="project" value="InterPro"/>
</dbReference>
<name>A0A6A3BVY4_HIBSY</name>
<evidence type="ECO:0000259" key="2">
    <source>
        <dbReference type="PROSITE" id="PS51174"/>
    </source>
</evidence>
<accession>A0A6A3BVY4</accession>